<evidence type="ECO:0000256" key="1">
    <source>
        <dbReference type="SAM" id="MobiDB-lite"/>
    </source>
</evidence>
<organism evidence="2 4">
    <name type="scientific">Streptomyces griseoviridis</name>
    <dbReference type="NCBI Taxonomy" id="45398"/>
    <lineage>
        <taxon>Bacteria</taxon>
        <taxon>Bacillati</taxon>
        <taxon>Actinomycetota</taxon>
        <taxon>Actinomycetes</taxon>
        <taxon>Kitasatosporales</taxon>
        <taxon>Streptomycetaceae</taxon>
        <taxon>Streptomyces</taxon>
    </lineage>
</organism>
<dbReference type="EMBL" id="CP034687">
    <property type="protein sequence ID" value="AZS89234.1"/>
    <property type="molecule type" value="Genomic_DNA"/>
</dbReference>
<dbReference type="RefSeq" id="WP_127182004.1">
    <property type="nucleotide sequence ID" value="NZ_CP029078.1"/>
</dbReference>
<accession>A0A3S9ZNA2</accession>
<dbReference type="KEGG" id="sgd:ELQ87_37060"/>
<evidence type="ECO:0000313" key="5">
    <source>
        <dbReference type="Proteomes" id="UP000501753"/>
    </source>
</evidence>
<proteinExistence type="predicted"/>
<reference evidence="3 5" key="1">
    <citation type="submission" date="2018-04" db="EMBL/GenBank/DDBJ databases">
        <title>Complete genome sequences of Streptomyces griseoviridis K61 and characterization of antagonistic properties of biological control agents.</title>
        <authorList>
            <person name="Mariita R.M."/>
            <person name="Sello J.K."/>
        </authorList>
    </citation>
    <scope>NUCLEOTIDE SEQUENCE [LARGE SCALE GENOMIC DNA]</scope>
    <source>
        <strain evidence="3 5">K61</strain>
    </source>
</reference>
<evidence type="ECO:0000313" key="2">
    <source>
        <dbReference type="EMBL" id="AZS89234.1"/>
    </source>
</evidence>
<evidence type="ECO:0000313" key="3">
    <source>
        <dbReference type="EMBL" id="QCN83923.1"/>
    </source>
</evidence>
<dbReference type="AlphaFoldDB" id="A0A3S9ZNA2"/>
<gene>
    <name evidence="3" type="ORF">DDJ31_02180</name>
    <name evidence="2" type="ORF">ELQ87_37060</name>
</gene>
<sequence length="67" mass="7148">MPRLREVPVHDSTRVRDTGKATDRAATATGRDPARTADAAPRGTRGGASRPVRDDDAVAGLAPRDRR</sequence>
<feature type="compositionally biased region" description="Basic and acidic residues" evidence="1">
    <location>
        <begin position="1"/>
        <end position="23"/>
    </location>
</feature>
<reference evidence="2 4" key="2">
    <citation type="submission" date="2018-12" db="EMBL/GenBank/DDBJ databases">
        <title>Streptomyces griseoviridis F1-27 complete genome.</title>
        <authorList>
            <person name="Mariita R.M."/>
            <person name="Sello J.K."/>
        </authorList>
    </citation>
    <scope>NUCLEOTIDE SEQUENCE [LARGE SCALE GENOMIC DNA]</scope>
    <source>
        <strain evidence="2 4">F1-27</strain>
    </source>
</reference>
<feature type="compositionally biased region" description="Low complexity" evidence="1">
    <location>
        <begin position="24"/>
        <end position="43"/>
    </location>
</feature>
<name>A0A3S9ZNA2_STRGD</name>
<dbReference type="Proteomes" id="UP000271291">
    <property type="component" value="Chromosome"/>
</dbReference>
<keyword evidence="5" id="KW-1185">Reference proteome</keyword>
<feature type="region of interest" description="Disordered" evidence="1">
    <location>
        <begin position="1"/>
        <end position="67"/>
    </location>
</feature>
<evidence type="ECO:0000313" key="4">
    <source>
        <dbReference type="Proteomes" id="UP000271291"/>
    </source>
</evidence>
<protein>
    <submittedName>
        <fullName evidence="2">Uncharacterized protein</fullName>
    </submittedName>
</protein>
<dbReference type="Proteomes" id="UP000501753">
    <property type="component" value="Chromosome"/>
</dbReference>
<dbReference type="EMBL" id="CP029078">
    <property type="protein sequence ID" value="QCN83923.1"/>
    <property type="molecule type" value="Genomic_DNA"/>
</dbReference>